<gene>
    <name evidence="1" type="ORF">SAMN04488134_1281</name>
</gene>
<dbReference type="AlphaFoldDB" id="A0A1H8U1H3"/>
<organism evidence="1 2">
    <name type="scientific">Amphibacillus marinus</name>
    <dbReference type="NCBI Taxonomy" id="872970"/>
    <lineage>
        <taxon>Bacteria</taxon>
        <taxon>Bacillati</taxon>
        <taxon>Bacillota</taxon>
        <taxon>Bacilli</taxon>
        <taxon>Bacillales</taxon>
        <taxon>Bacillaceae</taxon>
        <taxon>Amphibacillus</taxon>
    </lineage>
</organism>
<evidence type="ECO:0000313" key="1">
    <source>
        <dbReference type="EMBL" id="SEO97099.1"/>
    </source>
</evidence>
<accession>A0A1H8U1H3</accession>
<dbReference type="RefSeq" id="WP_091500444.1">
    <property type="nucleotide sequence ID" value="NZ_FODJ01000028.1"/>
</dbReference>
<dbReference type="EMBL" id="FODJ01000028">
    <property type="protein sequence ID" value="SEO97099.1"/>
    <property type="molecule type" value="Genomic_DNA"/>
</dbReference>
<reference evidence="1 2" key="1">
    <citation type="submission" date="2016-10" db="EMBL/GenBank/DDBJ databases">
        <authorList>
            <person name="de Groot N.N."/>
        </authorList>
    </citation>
    <scope>NUCLEOTIDE SEQUENCE [LARGE SCALE GENOMIC DNA]</scope>
    <source>
        <strain evidence="1 2">CGMCC 1.10434</strain>
    </source>
</reference>
<keyword evidence="2" id="KW-1185">Reference proteome</keyword>
<proteinExistence type="predicted"/>
<dbReference type="Proteomes" id="UP000199300">
    <property type="component" value="Unassembled WGS sequence"/>
</dbReference>
<sequence>MNDEIVQLYKEFDKNDLSFFFEKLIKFISKYDKVFRNYVFENSLNVVKKFKEYEFYMGTTDDNLEGLASFYAKEMVGASEKEICGNVIHMVWDIATFMTEELCPSCQDSYLKIVSSTDQKTIYKSCDNCLITIKNDEFIERPEEMIPATKKQVNIIMEK</sequence>
<evidence type="ECO:0000313" key="2">
    <source>
        <dbReference type="Proteomes" id="UP000199300"/>
    </source>
</evidence>
<dbReference type="OrthoDB" id="2339472at2"/>
<name>A0A1H8U1H3_9BACI</name>
<protein>
    <submittedName>
        <fullName evidence="1">Uncharacterized protein</fullName>
    </submittedName>
</protein>